<comment type="caution">
    <text evidence="1">The sequence shown here is derived from an EMBL/GenBank/DDBJ whole genome shotgun (WGS) entry which is preliminary data.</text>
</comment>
<accession>A0AA40AEC7</accession>
<dbReference type="RefSeq" id="XP_060295440.1">
    <property type="nucleotide sequence ID" value="XM_060434725.1"/>
</dbReference>
<name>A0AA40AEC7_9PEZI</name>
<proteinExistence type="predicted"/>
<evidence type="ECO:0000313" key="1">
    <source>
        <dbReference type="EMBL" id="KAK0714118.1"/>
    </source>
</evidence>
<gene>
    <name evidence="1" type="ORF">B0T26DRAFT_385246</name>
</gene>
<protein>
    <submittedName>
        <fullName evidence="1">Uncharacterized protein</fullName>
    </submittedName>
</protein>
<sequence>MCTFLEHGALNIAGSALVSSHLAVKDIILSKHCQFERVRKWVSSYNLVGSEPRAGTEADFRQSRAVRVWVGWLLVMWILNIVSHFRSESTLRPGLLAALIPPR</sequence>
<organism evidence="1 2">
    <name type="scientific">Lasiosphaeria miniovina</name>
    <dbReference type="NCBI Taxonomy" id="1954250"/>
    <lineage>
        <taxon>Eukaryota</taxon>
        <taxon>Fungi</taxon>
        <taxon>Dikarya</taxon>
        <taxon>Ascomycota</taxon>
        <taxon>Pezizomycotina</taxon>
        <taxon>Sordariomycetes</taxon>
        <taxon>Sordariomycetidae</taxon>
        <taxon>Sordariales</taxon>
        <taxon>Lasiosphaeriaceae</taxon>
        <taxon>Lasiosphaeria</taxon>
    </lineage>
</organism>
<dbReference type="EMBL" id="JAUIRO010000005">
    <property type="protein sequence ID" value="KAK0714118.1"/>
    <property type="molecule type" value="Genomic_DNA"/>
</dbReference>
<dbReference type="GeneID" id="85317995"/>
<dbReference type="Proteomes" id="UP001172101">
    <property type="component" value="Unassembled WGS sequence"/>
</dbReference>
<evidence type="ECO:0000313" key="2">
    <source>
        <dbReference type="Proteomes" id="UP001172101"/>
    </source>
</evidence>
<keyword evidence="2" id="KW-1185">Reference proteome</keyword>
<dbReference type="AlphaFoldDB" id="A0AA40AEC7"/>
<reference evidence="1" key="1">
    <citation type="submission" date="2023-06" db="EMBL/GenBank/DDBJ databases">
        <title>Genome-scale phylogeny and comparative genomics of the fungal order Sordariales.</title>
        <authorList>
            <consortium name="Lawrence Berkeley National Laboratory"/>
            <person name="Hensen N."/>
            <person name="Bonometti L."/>
            <person name="Westerberg I."/>
            <person name="Brannstrom I.O."/>
            <person name="Guillou S."/>
            <person name="Cros-Aarteil S."/>
            <person name="Calhoun S."/>
            <person name="Haridas S."/>
            <person name="Kuo A."/>
            <person name="Mondo S."/>
            <person name="Pangilinan J."/>
            <person name="Riley R."/>
            <person name="LaButti K."/>
            <person name="Andreopoulos B."/>
            <person name="Lipzen A."/>
            <person name="Chen C."/>
            <person name="Yanf M."/>
            <person name="Daum C."/>
            <person name="Ng V."/>
            <person name="Clum A."/>
            <person name="Steindorff A."/>
            <person name="Ohm R."/>
            <person name="Martin F."/>
            <person name="Silar P."/>
            <person name="Natvig D."/>
            <person name="Lalanne C."/>
            <person name="Gautier V."/>
            <person name="Ament-velasquez S.L."/>
            <person name="Kruys A."/>
            <person name="Hutchinson M.I."/>
            <person name="Powell A.J."/>
            <person name="Barry K."/>
            <person name="Miller A.N."/>
            <person name="Grigoriev I.V."/>
            <person name="Debuchy R."/>
            <person name="Gladieux P."/>
            <person name="Thoren M.H."/>
            <person name="Johannesson H."/>
        </authorList>
    </citation>
    <scope>NUCLEOTIDE SEQUENCE</scope>
    <source>
        <strain evidence="1">SMH2392-1A</strain>
    </source>
</reference>